<dbReference type="SUPFAM" id="SSF56801">
    <property type="entry name" value="Acetyl-CoA synthetase-like"/>
    <property type="match status" value="1"/>
</dbReference>
<evidence type="ECO:0000259" key="4">
    <source>
        <dbReference type="Pfam" id="PF00550"/>
    </source>
</evidence>
<dbReference type="InterPro" id="IPR009081">
    <property type="entry name" value="PP-bd_ACP"/>
</dbReference>
<dbReference type="Pfam" id="PF00501">
    <property type="entry name" value="AMP-binding"/>
    <property type="match status" value="1"/>
</dbReference>
<proteinExistence type="predicted"/>
<dbReference type="Pfam" id="PF00550">
    <property type="entry name" value="PP-binding"/>
    <property type="match status" value="1"/>
</dbReference>
<dbReference type="SUPFAM" id="SSF51735">
    <property type="entry name" value="NAD(P)-binding Rossmann-fold domains"/>
    <property type="match status" value="1"/>
</dbReference>
<dbReference type="InterPro" id="IPR036291">
    <property type="entry name" value="NAD(P)-bd_dom_sf"/>
</dbReference>
<dbReference type="Gene3D" id="1.10.1200.10">
    <property type="entry name" value="ACP-like"/>
    <property type="match status" value="1"/>
</dbReference>
<feature type="domain" description="Thioester reductase (TE)" evidence="5">
    <location>
        <begin position="745"/>
        <end position="989"/>
    </location>
</feature>
<dbReference type="eggNOG" id="KOG1221">
    <property type="taxonomic scope" value="Eukaryota"/>
</dbReference>
<dbReference type="PANTHER" id="PTHR43439:SF2">
    <property type="entry name" value="ENZYME, PUTATIVE (JCVI)-RELATED"/>
    <property type="match status" value="1"/>
</dbReference>
<keyword evidence="7" id="KW-1185">Reference proteome</keyword>
<dbReference type="AlphaFoldDB" id="S3CCW1"/>
<dbReference type="PANTHER" id="PTHR43439">
    <property type="entry name" value="PHENYLACETATE-COENZYME A LIGASE"/>
    <property type="match status" value="1"/>
</dbReference>
<dbReference type="HOGENOM" id="CLU_002220_0_0_1"/>
<feature type="domain" description="AMP-dependent synthetase/ligase" evidence="3">
    <location>
        <begin position="47"/>
        <end position="364"/>
    </location>
</feature>
<evidence type="ECO:0000259" key="5">
    <source>
        <dbReference type="Pfam" id="PF07993"/>
    </source>
</evidence>
<dbReference type="InterPro" id="IPR013120">
    <property type="entry name" value="FAR_NAD-bd"/>
</dbReference>
<dbReference type="InterPro" id="IPR000873">
    <property type="entry name" value="AMP-dep_synth/lig_dom"/>
</dbReference>
<dbReference type="Pfam" id="PF07993">
    <property type="entry name" value="NAD_binding_4"/>
    <property type="match status" value="1"/>
</dbReference>
<dbReference type="InterPro" id="IPR051414">
    <property type="entry name" value="Adenylate-forming_Reductase"/>
</dbReference>
<dbReference type="PROSITE" id="PS00455">
    <property type="entry name" value="AMP_BINDING"/>
    <property type="match status" value="1"/>
</dbReference>
<accession>S3CCW1</accession>
<dbReference type="SUPFAM" id="SSF47336">
    <property type="entry name" value="ACP-like"/>
    <property type="match status" value="1"/>
</dbReference>
<dbReference type="VEuPathDB" id="FungiDB:F503_07622"/>
<name>S3CCW1_OPHP1</name>
<dbReference type="EMBL" id="KE148147">
    <property type="protein sequence ID" value="EPE09846.1"/>
    <property type="molecule type" value="Genomic_DNA"/>
</dbReference>
<evidence type="ECO:0000256" key="1">
    <source>
        <dbReference type="ARBA" id="ARBA00022450"/>
    </source>
</evidence>
<dbReference type="Pfam" id="PF23562">
    <property type="entry name" value="AMP-binding_C_3"/>
    <property type="match status" value="1"/>
</dbReference>
<dbReference type="InterPro" id="IPR042099">
    <property type="entry name" value="ANL_N_sf"/>
</dbReference>
<feature type="domain" description="Carrier" evidence="4">
    <location>
        <begin position="610"/>
        <end position="683"/>
    </location>
</feature>
<dbReference type="Proteomes" id="UP000016923">
    <property type="component" value="Unassembled WGS sequence"/>
</dbReference>
<dbReference type="OrthoDB" id="429813at2759"/>
<dbReference type="InterPro" id="IPR036736">
    <property type="entry name" value="ACP-like_sf"/>
</dbReference>
<gene>
    <name evidence="6" type="ORF">F503_07622</name>
</gene>
<keyword evidence="1" id="KW-0596">Phosphopantetheine</keyword>
<dbReference type="InterPro" id="IPR020845">
    <property type="entry name" value="AMP-binding_CS"/>
</dbReference>
<evidence type="ECO:0000313" key="6">
    <source>
        <dbReference type="EMBL" id="EPE09846.1"/>
    </source>
</evidence>
<dbReference type="Gene3D" id="3.40.50.12780">
    <property type="entry name" value="N-terminal domain of ligase-like"/>
    <property type="match status" value="1"/>
</dbReference>
<protein>
    <submittedName>
        <fullName evidence="6">Nonribosomal peptide synthetase</fullName>
    </submittedName>
</protein>
<dbReference type="STRING" id="1262450.S3CCW1"/>
<reference evidence="6 7" key="1">
    <citation type="journal article" date="2013" name="BMC Genomics">
        <title>The genome and transcriptome of the pine saprophyte Ophiostoma piceae, and a comparison with the bark beetle-associated pine pathogen Grosmannia clavigera.</title>
        <authorList>
            <person name="Haridas S."/>
            <person name="Wang Y."/>
            <person name="Lim L."/>
            <person name="Massoumi Alamouti S."/>
            <person name="Jackman S."/>
            <person name="Docking R."/>
            <person name="Robertson G."/>
            <person name="Birol I."/>
            <person name="Bohlmann J."/>
            <person name="Breuil C."/>
        </authorList>
    </citation>
    <scope>NUCLEOTIDE SEQUENCE [LARGE SCALE GENOMIC DNA]</scope>
    <source>
        <strain evidence="6 7">UAMH 11346</strain>
    </source>
</reference>
<evidence type="ECO:0000259" key="3">
    <source>
        <dbReference type="Pfam" id="PF00501"/>
    </source>
</evidence>
<evidence type="ECO:0000256" key="2">
    <source>
        <dbReference type="ARBA" id="ARBA00022553"/>
    </source>
</evidence>
<evidence type="ECO:0000313" key="7">
    <source>
        <dbReference type="Proteomes" id="UP000016923"/>
    </source>
</evidence>
<sequence length="1116" mass="121079">MGSHAAPTYGRRLLFDVLDETALADPTRTLAIFPRPGWSGRLDSPEAWQKITAEQAARAVNRLAHAVRAGFSSAWLIPQVDLSGLVGPTIAYIGPNDFRYILFVLAVSKAGGQALLVSPRNTTEGQVNLFTSTGCRSVWVPAASRTIVESWPAEMPSSLQFFDMPDLDILLADADDADAGLESSPFPSTTTFSEAATGALVILHTSGTTGLPKPIVVRHGMWACFDAFQGTDEKEPMMAWLGWKKHVKHMLITTPFFHTGGLATFMTIGLFLGMVCVLPPSDRPVSSVLVEDLIKADAAEIDGAIMTPYIIEEMAKAPSGEAALLSLNLLVTIGGSLAKKTGDQLAKNGLLISNTIASTEAAPYPLSFQEDMSLWDYFIFRDDIQGYEWRPVPGSDDSDDLFELFIVRKTPHDELPGMQIAFWTFPELDEWATRDLYQRHPTKKNHWKYYTRRDNIIVFSNGEKLNPEDIETSVSRHPDVRGALVLGAGRFQAGLLIEANDDSLARYASPSAAQDLIDEVWPAVEAANNMTVAHGRIARPLILLADPAKPFPRAGKGTIQRPMTVKLYEREINELYRQASASANSTGKHIGAAAAPVVLDTSSEDALAQGIRGVFVDRLGASPHLAVDADFFTTGAVDSLQVMNAIRLLDSGLAADNSSATGVKLSARIVYGNPTPAKLAAYILSAATTCSTKDGVHVAKDVEDEEIRHMQVLVDRYTADLDKPLAATASSHRPPPRTTGQTILVTGTTGSLGSYIMDSLLHNNADVSKVIAVNRDADGGRVRDERLFISKGFGTAALSDPSRVRFLHANLAHPQLGLSNADYNALLADVDRIVHCAWPVDFNYNVASFEPSIAGARHLADLAAAAQRHVPLLFVSSISVVDGWGLEVRGDVPEEKLDDLRLAGMGYGRSKLVSSLILDAVSAAKDVPVIQVRLGQVGGPRKPESQGAWNRQELIPSVFASSVYLGALPDSLGLLKVADWVPLEDAAQVMIELVSDNSVQGSQYYNLVNPTQTSWASLVPHIKKFYGKRIKEIISYKDWVARLDESGRADSTPEAVAANPAVKLIDRFQAMYDAAGAGCTQPTFKLDKTKERSVTLRNMVPVTGELMTLWCKQWAY</sequence>
<keyword evidence="2" id="KW-0597">Phosphoprotein</keyword>
<dbReference type="OMA" id="LMGIEWR"/>
<dbReference type="Gene3D" id="3.40.50.720">
    <property type="entry name" value="NAD(P)-binding Rossmann-like Domain"/>
    <property type="match status" value="1"/>
</dbReference>
<organism evidence="6 7">
    <name type="scientific">Ophiostoma piceae (strain UAMH 11346)</name>
    <name type="common">Sap stain fungus</name>
    <dbReference type="NCBI Taxonomy" id="1262450"/>
    <lineage>
        <taxon>Eukaryota</taxon>
        <taxon>Fungi</taxon>
        <taxon>Dikarya</taxon>
        <taxon>Ascomycota</taxon>
        <taxon>Pezizomycotina</taxon>
        <taxon>Sordariomycetes</taxon>
        <taxon>Sordariomycetidae</taxon>
        <taxon>Ophiostomatales</taxon>
        <taxon>Ophiostomataceae</taxon>
        <taxon>Ophiostoma</taxon>
    </lineage>
</organism>